<sequence>MTAPPTLNLSTVIPPNPTTVRGQAAKISLSPKGDRLAYCNGRSVIVTSLPGLNTPSATIIYSQHPHPVSVARFSPSGAYIASADSSGLVRIWDILGSEQILKAEYRPFSGVVRDLAWDGESKRIAVVGEGREKFGAFFLVDSGSSCGELGGHGKVVSCVALKGARPFKAVSGGDDTKVVFFAGVPYKYASTLSSHTRFLQSLVYSPSGKYFASCASDSKVILYDGSSGEVVSTIDSAGGGGTVFDIAFVGSDDSKMVSVAADGLAKLWSVPAGEKIGEWDLKAGHANAGDQLVAIVVANGETGVALNLLGEFVTFDVTQPGSIKGRYLNPTKGITTAVRVSAKEILAASWDGNVYRYQRSKAGEADWQVSTVAGFKIGGPVVTFLQSADGKPEEVYAVGLDDVLRRIVGGKTDSLSLPLPSAAKGLSVSPKGDVYVLTATSVVLLPAGSSSFSTPLSSLPTPAPSALFASMNHLAIGSEQGKVYLYSTSALDKAPQISERNRSAVTALAISRDESYLASADSTGKIPVVSLPSLDLKFSQWVFHTSRITSLCFSADGKKAISGGLDCSVYVWSTERPMSKVEKRNAHAGGVGWAGWLDEEGGSGEVATLGSDGALKLWNPK</sequence>
<feature type="repeat" description="WD" evidence="3">
    <location>
        <begin position="61"/>
        <end position="102"/>
    </location>
</feature>
<dbReference type="OrthoDB" id="2306at2759"/>
<reference evidence="4 5" key="1">
    <citation type="journal article" date="2018" name="Mol. Biol. Evol.">
        <title>Broad Genomic Sampling Reveals a Smut Pathogenic Ancestry of the Fungal Clade Ustilaginomycotina.</title>
        <authorList>
            <person name="Kijpornyongpan T."/>
            <person name="Mondo S.J."/>
            <person name="Barry K."/>
            <person name="Sandor L."/>
            <person name="Lee J."/>
            <person name="Lipzen A."/>
            <person name="Pangilinan J."/>
            <person name="LaButti K."/>
            <person name="Hainaut M."/>
            <person name="Henrissat B."/>
            <person name="Grigoriev I.V."/>
            <person name="Spatafora J.W."/>
            <person name="Aime M.C."/>
        </authorList>
    </citation>
    <scope>NUCLEOTIDE SEQUENCE [LARGE SCALE GENOMIC DNA]</scope>
    <source>
        <strain evidence="4 5">MCA 4718</strain>
    </source>
</reference>
<dbReference type="Pfam" id="PF00400">
    <property type="entry name" value="WD40"/>
    <property type="match status" value="3"/>
</dbReference>
<dbReference type="GO" id="GO:0030042">
    <property type="term" value="P:actin filament depolymerization"/>
    <property type="evidence" value="ECO:0007669"/>
    <property type="project" value="TreeGrafter"/>
</dbReference>
<organism evidence="4 5">
    <name type="scientific">Pseudomicrostroma glucosiphilum</name>
    <dbReference type="NCBI Taxonomy" id="1684307"/>
    <lineage>
        <taxon>Eukaryota</taxon>
        <taxon>Fungi</taxon>
        <taxon>Dikarya</taxon>
        <taxon>Basidiomycota</taxon>
        <taxon>Ustilaginomycotina</taxon>
        <taxon>Exobasidiomycetes</taxon>
        <taxon>Microstromatales</taxon>
        <taxon>Microstromatales incertae sedis</taxon>
        <taxon>Pseudomicrostroma</taxon>
    </lineage>
</organism>
<dbReference type="GO" id="GO:0051015">
    <property type="term" value="F:actin filament binding"/>
    <property type="evidence" value="ECO:0007669"/>
    <property type="project" value="TreeGrafter"/>
</dbReference>
<evidence type="ECO:0000256" key="3">
    <source>
        <dbReference type="PROSITE-ProRule" id="PRU00221"/>
    </source>
</evidence>
<dbReference type="EMBL" id="KZ819333">
    <property type="protein sequence ID" value="PWN19020.1"/>
    <property type="molecule type" value="Genomic_DNA"/>
</dbReference>
<evidence type="ECO:0000313" key="4">
    <source>
        <dbReference type="EMBL" id="PWN19020.1"/>
    </source>
</evidence>
<gene>
    <name evidence="4" type="ORF">BCV69DRAFT_284617</name>
</gene>
<accession>A0A316U1E4</accession>
<evidence type="ECO:0000256" key="2">
    <source>
        <dbReference type="ARBA" id="ARBA00022737"/>
    </source>
</evidence>
<dbReference type="PROSITE" id="PS50294">
    <property type="entry name" value="WD_REPEATS_REGION"/>
    <property type="match status" value="2"/>
</dbReference>
<keyword evidence="2" id="KW-0677">Repeat</keyword>
<feature type="repeat" description="WD" evidence="3">
    <location>
        <begin position="544"/>
        <end position="575"/>
    </location>
</feature>
<dbReference type="SUPFAM" id="SSF50978">
    <property type="entry name" value="WD40 repeat-like"/>
    <property type="match status" value="1"/>
</dbReference>
<evidence type="ECO:0000256" key="1">
    <source>
        <dbReference type="ARBA" id="ARBA00022574"/>
    </source>
</evidence>
<feature type="repeat" description="WD" evidence="3">
    <location>
        <begin position="192"/>
        <end position="233"/>
    </location>
</feature>
<dbReference type="GeneID" id="37014838"/>
<protein>
    <submittedName>
        <fullName evidence="4">WD40 repeat-like protein</fullName>
    </submittedName>
</protein>
<dbReference type="GO" id="GO:0030864">
    <property type="term" value="C:cortical actin cytoskeleton"/>
    <property type="evidence" value="ECO:0007669"/>
    <property type="project" value="TreeGrafter"/>
</dbReference>
<dbReference type="PROSITE" id="PS50082">
    <property type="entry name" value="WD_REPEATS_2"/>
    <property type="match status" value="3"/>
</dbReference>
<name>A0A316U1E4_9BASI</name>
<dbReference type="Proteomes" id="UP000245942">
    <property type="component" value="Unassembled WGS sequence"/>
</dbReference>
<dbReference type="InterPro" id="IPR036322">
    <property type="entry name" value="WD40_repeat_dom_sf"/>
</dbReference>
<dbReference type="SMART" id="SM00320">
    <property type="entry name" value="WD40"/>
    <property type="match status" value="9"/>
</dbReference>
<keyword evidence="1 3" id="KW-0853">WD repeat</keyword>
<dbReference type="RefSeq" id="XP_025346180.1">
    <property type="nucleotide sequence ID" value="XM_025493104.1"/>
</dbReference>
<dbReference type="AlphaFoldDB" id="A0A316U1E4"/>
<proteinExistence type="predicted"/>
<evidence type="ECO:0000313" key="5">
    <source>
        <dbReference type="Proteomes" id="UP000245942"/>
    </source>
</evidence>
<dbReference type="InterPro" id="IPR015943">
    <property type="entry name" value="WD40/YVTN_repeat-like_dom_sf"/>
</dbReference>
<keyword evidence="5" id="KW-1185">Reference proteome</keyword>
<dbReference type="PANTHER" id="PTHR19856:SF0">
    <property type="entry name" value="WD REPEAT-CONTAINING PROTEIN 1"/>
    <property type="match status" value="1"/>
</dbReference>
<dbReference type="InterPro" id="IPR001680">
    <property type="entry name" value="WD40_rpt"/>
</dbReference>
<dbReference type="PANTHER" id="PTHR19856">
    <property type="entry name" value="WD-REPEATCONTAINING PROTEIN WDR1"/>
    <property type="match status" value="1"/>
</dbReference>
<dbReference type="STRING" id="1684307.A0A316U1E4"/>
<dbReference type="Gene3D" id="2.130.10.10">
    <property type="entry name" value="YVTN repeat-like/Quinoprotein amine dehydrogenase"/>
    <property type="match status" value="2"/>
</dbReference>